<evidence type="ECO:0000313" key="4">
    <source>
        <dbReference type="Proteomes" id="UP000037688"/>
    </source>
</evidence>
<protein>
    <submittedName>
        <fullName evidence="3">Amylopullulanase</fullName>
    </submittedName>
</protein>
<reference evidence="3 4" key="1">
    <citation type="submission" date="2015-08" db="EMBL/GenBank/DDBJ databases">
        <title>Draft genome sequence of cellulolytic and xylanolytic Paenibacillus sp. A59, isolated from a decaying forest soil from Patagonia, Argentina.</title>
        <authorList>
            <person name="Ghio S."/>
            <person name="Caceres A.M."/>
            <person name="Talia P."/>
            <person name="Grasso D."/>
            <person name="Campos E."/>
        </authorList>
    </citation>
    <scope>NUCLEOTIDE SEQUENCE [LARGE SCALE GENOMIC DNA]</scope>
    <source>
        <strain evidence="3 4">A59</strain>
    </source>
</reference>
<accession>A0A0M9BS14</accession>
<name>A0A0M9BS14_9BACL</name>
<sequence>MKKNMLATLTAGALLTLSLSAGPIHAAQAEFTDIQGIAGADKIESLHQDGLIKGVSDSLFKPEQELNTAQGIQLIADGLHLNLDTIRFIKQPLPSDYFSNVKDGVWYSDAFIRAQFNGIKMSNDIDPSKALTREQHTLFLMQGIEAKGGLPMINIKPVDITDEKELTPEFQGAVQRSLVLKINTLDAEGNFNPKETITRAEAAVMMYNAIEYLEDFNAPKIPETPEK</sequence>
<evidence type="ECO:0000259" key="2">
    <source>
        <dbReference type="PROSITE" id="PS51272"/>
    </source>
</evidence>
<dbReference type="InterPro" id="IPR001119">
    <property type="entry name" value="SLH_dom"/>
</dbReference>
<dbReference type="RefSeq" id="WP_053779776.1">
    <property type="nucleotide sequence ID" value="NZ_LITU01000036.1"/>
</dbReference>
<dbReference type="AlphaFoldDB" id="A0A0M9BS14"/>
<gene>
    <name evidence="3" type="ORF">AMS66_05215</name>
</gene>
<dbReference type="Pfam" id="PF00395">
    <property type="entry name" value="SLH"/>
    <property type="match status" value="2"/>
</dbReference>
<comment type="caution">
    <text evidence="3">The sequence shown here is derived from an EMBL/GenBank/DDBJ whole genome shotgun (WGS) entry which is preliminary data.</text>
</comment>
<dbReference type="EMBL" id="LITU01000036">
    <property type="protein sequence ID" value="KOY17649.1"/>
    <property type="molecule type" value="Genomic_DNA"/>
</dbReference>
<dbReference type="OrthoDB" id="1738667at2"/>
<evidence type="ECO:0000313" key="3">
    <source>
        <dbReference type="EMBL" id="KOY17649.1"/>
    </source>
</evidence>
<dbReference type="PATRIC" id="fig|1705561.3.peg.737"/>
<evidence type="ECO:0000256" key="1">
    <source>
        <dbReference type="SAM" id="SignalP"/>
    </source>
</evidence>
<dbReference type="PROSITE" id="PS51272">
    <property type="entry name" value="SLH"/>
    <property type="match status" value="1"/>
</dbReference>
<keyword evidence="1" id="KW-0732">Signal</keyword>
<feature type="signal peptide" evidence="1">
    <location>
        <begin position="1"/>
        <end position="26"/>
    </location>
</feature>
<dbReference type="Proteomes" id="UP000037688">
    <property type="component" value="Unassembled WGS sequence"/>
</dbReference>
<feature type="chain" id="PRO_5005832350" evidence="1">
    <location>
        <begin position="27"/>
        <end position="227"/>
    </location>
</feature>
<organism evidence="3 4">
    <name type="scientific">Paenibacillus xylanivorans</name>
    <dbReference type="NCBI Taxonomy" id="1705561"/>
    <lineage>
        <taxon>Bacteria</taxon>
        <taxon>Bacillati</taxon>
        <taxon>Bacillota</taxon>
        <taxon>Bacilli</taxon>
        <taxon>Bacillales</taxon>
        <taxon>Paenibacillaceae</taxon>
        <taxon>Paenibacillus</taxon>
    </lineage>
</organism>
<proteinExistence type="predicted"/>
<keyword evidence="4" id="KW-1185">Reference proteome</keyword>
<feature type="domain" description="SLH" evidence="2">
    <location>
        <begin position="153"/>
        <end position="220"/>
    </location>
</feature>